<comment type="caution">
    <text evidence="6">The sequence shown here is derived from an EMBL/GenBank/DDBJ whole genome shotgun (WGS) entry which is preliminary data.</text>
</comment>
<evidence type="ECO:0000313" key="7">
    <source>
        <dbReference type="Proteomes" id="UP001166947"/>
    </source>
</evidence>
<gene>
    <name evidence="6" type="ORF">NXS09_07005</name>
</gene>
<accession>A0ABT2FD03</accession>
<sequence>MNFIHIIGLCALLQYLFFGIQVGRARAKYGIQAPAMAGNEQFERAVRVHANTLEQLVVFLPALVIASSYWQNGVTVIIGLVYLIGRFIYWRAYMADPSTRATGFLLTVIPSGILILMGLIGAIFKASPPF</sequence>
<evidence type="ECO:0000256" key="3">
    <source>
        <dbReference type="ARBA" id="ARBA00022989"/>
    </source>
</evidence>
<keyword evidence="4 5" id="KW-0472">Membrane</keyword>
<dbReference type="EMBL" id="JANUXW010000005">
    <property type="protein sequence ID" value="MCS4534047.1"/>
    <property type="molecule type" value="Genomic_DNA"/>
</dbReference>
<dbReference type="PANTHER" id="PTHR10250:SF15">
    <property type="entry name" value="MICROSOMAL GLUTATHIONE S-TRANSFERASE-RELATED"/>
    <property type="match status" value="1"/>
</dbReference>
<dbReference type="SUPFAM" id="SSF161084">
    <property type="entry name" value="MAPEG domain-like"/>
    <property type="match status" value="1"/>
</dbReference>
<dbReference type="Gene3D" id="1.20.120.550">
    <property type="entry name" value="Membrane associated eicosanoid/glutathione metabolism-like domain"/>
    <property type="match status" value="1"/>
</dbReference>
<feature type="transmembrane region" description="Helical" evidence="5">
    <location>
        <begin position="101"/>
        <end position="124"/>
    </location>
</feature>
<evidence type="ECO:0000256" key="4">
    <source>
        <dbReference type="ARBA" id="ARBA00023136"/>
    </source>
</evidence>
<proteinExistence type="predicted"/>
<feature type="transmembrane region" description="Helical" evidence="5">
    <location>
        <begin position="69"/>
        <end position="89"/>
    </location>
</feature>
<organism evidence="6 7">
    <name type="scientific">Neisseria montereyensis</name>
    <dbReference type="NCBI Taxonomy" id="2973938"/>
    <lineage>
        <taxon>Bacteria</taxon>
        <taxon>Pseudomonadati</taxon>
        <taxon>Pseudomonadota</taxon>
        <taxon>Betaproteobacteria</taxon>
        <taxon>Neisseriales</taxon>
        <taxon>Neisseriaceae</taxon>
        <taxon>Neisseria</taxon>
    </lineage>
</organism>
<protein>
    <submittedName>
        <fullName evidence="6">MAPEG family protein</fullName>
    </submittedName>
</protein>
<evidence type="ECO:0000256" key="5">
    <source>
        <dbReference type="SAM" id="Phobius"/>
    </source>
</evidence>
<dbReference type="Pfam" id="PF01124">
    <property type="entry name" value="MAPEG"/>
    <property type="match status" value="1"/>
</dbReference>
<dbReference type="RefSeq" id="WP_259291840.1">
    <property type="nucleotide sequence ID" value="NZ_JANUXW010000005.1"/>
</dbReference>
<dbReference type="PANTHER" id="PTHR10250">
    <property type="entry name" value="MICROSOMAL GLUTATHIONE S-TRANSFERASE"/>
    <property type="match status" value="1"/>
</dbReference>
<dbReference type="InterPro" id="IPR001129">
    <property type="entry name" value="Membr-assoc_MAPEG"/>
</dbReference>
<keyword evidence="7" id="KW-1185">Reference proteome</keyword>
<keyword evidence="2 5" id="KW-0812">Transmembrane</keyword>
<name>A0ABT2FD03_9NEIS</name>
<dbReference type="InterPro" id="IPR023352">
    <property type="entry name" value="MAPEG-like_dom_sf"/>
</dbReference>
<evidence type="ECO:0000256" key="2">
    <source>
        <dbReference type="ARBA" id="ARBA00022692"/>
    </source>
</evidence>
<keyword evidence="3 5" id="KW-1133">Transmembrane helix</keyword>
<evidence type="ECO:0000313" key="6">
    <source>
        <dbReference type="EMBL" id="MCS4534047.1"/>
    </source>
</evidence>
<reference evidence="6" key="2">
    <citation type="journal article" date="2023" name="Curr. Microbiol.">
        <title>Neisseria montereyensis sp. nov., Isolated from Oropharynx of California Sea Lion (Zalophus californianus): Genomic, Phylogenetic, and Phenotypic Study.</title>
        <authorList>
            <person name="Volokhov D.V."/>
            <person name="Zagorodnyaya T.A."/>
            <person name="Furtak V.A."/>
            <person name="Nattanmai G."/>
            <person name="Randall L."/>
            <person name="Jose S."/>
            <person name="Gao Y."/>
            <person name="Gulland F.M."/>
            <person name="Eisenberg T."/>
            <person name="Delmonte P."/>
            <person name="Blom J."/>
            <person name="Mitchell K.K."/>
        </authorList>
    </citation>
    <scope>NUCLEOTIDE SEQUENCE</scope>
    <source>
        <strain evidence="6">CSL10203-ORH2</strain>
    </source>
</reference>
<dbReference type="Proteomes" id="UP001166947">
    <property type="component" value="Unassembled WGS sequence"/>
</dbReference>
<dbReference type="InterPro" id="IPR050997">
    <property type="entry name" value="MAPEG"/>
</dbReference>
<reference evidence="6" key="1">
    <citation type="submission" date="2022-08" db="EMBL/GenBank/DDBJ databases">
        <authorList>
            <person name="Volokhov D.V."/>
            <person name="Furtak V.A."/>
            <person name="Zagorodnyaya T.A."/>
        </authorList>
    </citation>
    <scope>NUCLEOTIDE SEQUENCE</scope>
    <source>
        <strain evidence="6">CSL10203-ORH2</strain>
    </source>
</reference>
<comment type="subcellular location">
    <subcellularLocation>
        <location evidence="1">Membrane</location>
        <topology evidence="1">Multi-pass membrane protein</topology>
    </subcellularLocation>
</comment>
<evidence type="ECO:0000256" key="1">
    <source>
        <dbReference type="ARBA" id="ARBA00004141"/>
    </source>
</evidence>